<sequence length="159" mass="17807">MAKARDKFAKTKSELADELGILRSNVAKSWSHREGWPPKTKQGYNIRLCMEFIRSEKEAARLKREVGPHADLKERKLKVECEILDVKLSVLKGDTIPMEEHLQEFATHAGIVKAVFRQWLEAVKASSAGLALIKEADRLEARAMDSLRLAIGAEAVVGE</sequence>
<proteinExistence type="predicted"/>
<reference evidence="1" key="1">
    <citation type="journal article" date="2014" name="Front. Microbiol.">
        <title>High frequency of phylogenetically diverse reductive dehalogenase-homologous genes in deep subseafloor sedimentary metagenomes.</title>
        <authorList>
            <person name="Kawai M."/>
            <person name="Futagami T."/>
            <person name="Toyoda A."/>
            <person name="Takaki Y."/>
            <person name="Nishi S."/>
            <person name="Hori S."/>
            <person name="Arai W."/>
            <person name="Tsubouchi T."/>
            <person name="Morono Y."/>
            <person name="Uchiyama I."/>
            <person name="Ito T."/>
            <person name="Fujiyama A."/>
            <person name="Inagaki F."/>
            <person name="Takami H."/>
        </authorList>
    </citation>
    <scope>NUCLEOTIDE SEQUENCE</scope>
    <source>
        <strain evidence="1">Expedition CK06-06</strain>
    </source>
</reference>
<comment type="caution">
    <text evidence="1">The sequence shown here is derived from an EMBL/GenBank/DDBJ whole genome shotgun (WGS) entry which is preliminary data.</text>
</comment>
<name>X0UGG0_9ZZZZ</name>
<accession>X0UGG0</accession>
<protein>
    <submittedName>
        <fullName evidence="1">Uncharacterized protein</fullName>
    </submittedName>
</protein>
<dbReference type="AlphaFoldDB" id="X0UGG0"/>
<evidence type="ECO:0000313" key="1">
    <source>
        <dbReference type="EMBL" id="GAG04675.1"/>
    </source>
</evidence>
<dbReference type="EMBL" id="BARS01024164">
    <property type="protein sequence ID" value="GAG04675.1"/>
    <property type="molecule type" value="Genomic_DNA"/>
</dbReference>
<organism evidence="1">
    <name type="scientific">marine sediment metagenome</name>
    <dbReference type="NCBI Taxonomy" id="412755"/>
    <lineage>
        <taxon>unclassified sequences</taxon>
        <taxon>metagenomes</taxon>
        <taxon>ecological metagenomes</taxon>
    </lineage>
</organism>
<gene>
    <name evidence="1" type="ORF">S01H1_38386</name>
</gene>